<dbReference type="EMBL" id="JAHVHP010000002">
    <property type="protein sequence ID" value="MBY5952513.1"/>
    <property type="molecule type" value="Genomic_DNA"/>
</dbReference>
<name>A0ABS7N869_9BACT</name>
<sequence length="178" mass="19588">MYMYQVAIKVFFLVLGIGLGSLQKGFTQSQPVRISIELPAGVGLSSKTPTATSTKGGNSGTSSSSGISESEKVDFALIAEDGTLIPLTWIQMRSLENSQFLIDLRDEKGVQIKFPIYFLNDQTDELSSSKAYERLPAIMQFDRSSLLIRNKTPRQTSVRAWLGIPSLVPGTTLVLEYF</sequence>
<proteinExistence type="predicted"/>
<evidence type="ECO:0000256" key="1">
    <source>
        <dbReference type="SAM" id="MobiDB-lite"/>
    </source>
</evidence>
<comment type="caution">
    <text evidence="2">The sequence shown here is derived from an EMBL/GenBank/DDBJ whole genome shotgun (WGS) entry which is preliminary data.</text>
</comment>
<accession>A0ABS7N869</accession>
<dbReference type="Proteomes" id="UP000766609">
    <property type="component" value="Unassembled WGS sequence"/>
</dbReference>
<keyword evidence="3" id="KW-1185">Reference proteome</keyword>
<feature type="region of interest" description="Disordered" evidence="1">
    <location>
        <begin position="46"/>
        <end position="67"/>
    </location>
</feature>
<organism evidence="2 3">
    <name type="scientific">Algoriphagus marincola</name>
    <dbReference type="NCBI Taxonomy" id="264027"/>
    <lineage>
        <taxon>Bacteria</taxon>
        <taxon>Pseudomonadati</taxon>
        <taxon>Bacteroidota</taxon>
        <taxon>Cytophagia</taxon>
        <taxon>Cytophagales</taxon>
        <taxon>Cyclobacteriaceae</taxon>
        <taxon>Algoriphagus</taxon>
    </lineage>
</organism>
<gene>
    <name evidence="2" type="ORF">KUV23_16105</name>
</gene>
<feature type="compositionally biased region" description="Low complexity" evidence="1">
    <location>
        <begin position="50"/>
        <end position="67"/>
    </location>
</feature>
<evidence type="ECO:0000313" key="3">
    <source>
        <dbReference type="Proteomes" id="UP000766609"/>
    </source>
</evidence>
<protein>
    <submittedName>
        <fullName evidence="2">Uncharacterized protein</fullName>
    </submittedName>
</protein>
<evidence type="ECO:0000313" key="2">
    <source>
        <dbReference type="EMBL" id="MBY5952513.1"/>
    </source>
</evidence>
<dbReference type="RefSeq" id="WP_222584773.1">
    <property type="nucleotide sequence ID" value="NZ_JAHVHP010000002.1"/>
</dbReference>
<reference evidence="2 3" key="1">
    <citation type="submission" date="2021-06" db="EMBL/GenBank/DDBJ databases">
        <title>44 bacteria genomes isolated from Dapeng, Shenzhen.</title>
        <authorList>
            <person name="Zheng W."/>
            <person name="Yu S."/>
            <person name="Huang Y."/>
        </authorList>
    </citation>
    <scope>NUCLEOTIDE SEQUENCE [LARGE SCALE GENOMIC DNA]</scope>
    <source>
        <strain evidence="2 3">DP5N14-6</strain>
    </source>
</reference>